<dbReference type="RefSeq" id="WP_064594143.1">
    <property type="nucleotide sequence ID" value="NZ_JBDJAE010000001.1"/>
</dbReference>
<keyword evidence="1" id="KW-0732">Signal</keyword>
<gene>
    <name evidence="2" type="ORF">A9B99_02100</name>
</gene>
<protein>
    <submittedName>
        <fullName evidence="2">Uncharacterized protein</fullName>
    </submittedName>
</protein>
<evidence type="ECO:0000256" key="1">
    <source>
        <dbReference type="SAM" id="SignalP"/>
    </source>
</evidence>
<comment type="caution">
    <text evidence="2">The sequence shown here is derived from an EMBL/GenBank/DDBJ whole genome shotgun (WGS) entry which is preliminary data.</text>
</comment>
<keyword evidence="3" id="KW-1185">Reference proteome</keyword>
<sequence>MKRCFPLLASILLTLTCHDALAASGFRDMDFGSSPDVIKEHAHCTMTGPVKVEIGEMYQCTDFPFESSVTHAEFFFAGNQFIRLGIRVPVDNTAETINSLTKKYGLVSAPGEDQIVAVRTTPGQSVMFTFDDGNIALYFASDSQGTTSTVLLFSSPDAKALQDEHADDL</sequence>
<accession>A0A1B7L877</accession>
<dbReference type="Proteomes" id="UP000078225">
    <property type="component" value="Unassembled WGS sequence"/>
</dbReference>
<feature type="signal peptide" evidence="1">
    <location>
        <begin position="1"/>
        <end position="22"/>
    </location>
</feature>
<reference evidence="3" key="1">
    <citation type="submission" date="2016-05" db="EMBL/GenBank/DDBJ databases">
        <authorList>
            <person name="Behera P."/>
            <person name="Vaishampayan P."/>
            <person name="Singh N."/>
            <person name="Raina V."/>
            <person name="Suar M."/>
            <person name="Pattnaik A."/>
            <person name="Rastogi G."/>
        </authorList>
    </citation>
    <scope>NUCLEOTIDE SEQUENCE [LARGE SCALE GENOMIC DNA]</scope>
    <source>
        <strain evidence="3">MP23</strain>
    </source>
</reference>
<evidence type="ECO:0000313" key="2">
    <source>
        <dbReference type="EMBL" id="OAT78543.1"/>
    </source>
</evidence>
<feature type="chain" id="PRO_5008596826" evidence="1">
    <location>
        <begin position="23"/>
        <end position="169"/>
    </location>
</feature>
<evidence type="ECO:0000313" key="3">
    <source>
        <dbReference type="Proteomes" id="UP000078225"/>
    </source>
</evidence>
<organism evidence="2 3">
    <name type="scientific">Mangrovibacter phragmitis</name>
    <dbReference type="NCBI Taxonomy" id="1691903"/>
    <lineage>
        <taxon>Bacteria</taxon>
        <taxon>Pseudomonadati</taxon>
        <taxon>Pseudomonadota</taxon>
        <taxon>Gammaproteobacteria</taxon>
        <taxon>Enterobacterales</taxon>
        <taxon>Enterobacteriaceae</taxon>
        <taxon>Mangrovibacter</taxon>
    </lineage>
</organism>
<dbReference type="OrthoDB" id="5686260at2"/>
<dbReference type="AlphaFoldDB" id="A0A1B7L877"/>
<proteinExistence type="predicted"/>
<name>A0A1B7L877_9ENTR</name>
<dbReference type="EMBL" id="LYRP01000001">
    <property type="protein sequence ID" value="OAT78543.1"/>
    <property type="molecule type" value="Genomic_DNA"/>
</dbReference>